<proteinExistence type="predicted"/>
<dbReference type="EMBL" id="CP003879">
    <property type="protein sequence ID" value="AFU69801.1"/>
    <property type="molecule type" value="Genomic_DNA"/>
</dbReference>
<dbReference type="Proteomes" id="UP000008514">
    <property type="component" value="Chromosome"/>
</dbReference>
<dbReference type="InterPro" id="IPR022385">
    <property type="entry name" value="Rhs_assc_core"/>
</dbReference>
<dbReference type="NCBIfam" id="TIGR03696">
    <property type="entry name" value="Rhs_assc_core"/>
    <property type="match status" value="1"/>
</dbReference>
<reference evidence="1" key="1">
    <citation type="submission" date="2006-03" db="EMBL/GenBank/DDBJ databases">
        <authorList>
            <person name="Bowman J."/>
            <person name="Ferriera S."/>
            <person name="Johnson J."/>
            <person name="Kravitz S."/>
            <person name="Halpern A."/>
            <person name="Remington K."/>
            <person name="Beeson K."/>
            <person name="Tran B."/>
            <person name="Rogers Y.-H."/>
            <person name="Friedman R."/>
            <person name="Venter J.C."/>
        </authorList>
    </citation>
    <scope>NUCLEOTIDE SEQUENCE [LARGE SCALE GENOMIC DNA]</scope>
    <source>
        <strain evidence="1">ATCC 700755</strain>
    </source>
</reference>
<keyword evidence="2" id="KW-1185">Reference proteome</keyword>
<dbReference type="AlphaFoldDB" id="K4IL30"/>
<gene>
    <name evidence="1" type="ordered locus">P700755_003136</name>
</gene>
<reference evidence="1" key="2">
    <citation type="submission" date="2012-09" db="EMBL/GenBank/DDBJ databases">
        <title>The complete sequence of Psychroflexus torquis an extreme psychrophile from sea-ice that is stimulated by light.</title>
        <authorList>
            <person name="Feng S."/>
            <person name="Powell S.M."/>
            <person name="Bowman J.P."/>
        </authorList>
    </citation>
    <scope>NUCLEOTIDE SEQUENCE [LARGE SCALE GENOMIC DNA]</scope>
    <source>
        <strain evidence="1">ATCC 700755</strain>
    </source>
</reference>
<protein>
    <submittedName>
        <fullName evidence="1">RHS repeat-associated core domain protein</fullName>
    </submittedName>
</protein>
<sequence length="395" mass="43030">MSYKDGANGVEIVEENNYYPFGLKHEGYNGSINGTDHKYGFGGKEENKELDLEWLDFGARNYDPSIGRWMNLDPLAELMRRYSPYNYAFDNSIYFTDPDGMYPMSPVAMKSTATEVYDYTSGNERGASKSGGGNDSKTTDYQAKFTQIGEDLANMDTSLDGGDGNCCPQDVVNPDNPIELDTVVINVSKNNSYGADSDYSGGLESYKSRYGFDGDYDNVFSQYFTKWGSSYIPIAYRNDLNSIDATGFAENFSAGWNNWDPDGMGNFLMKAVSYSIGGTILGVAGTGIIGGYSTGGILASSSSQSVGSFTQGIMIRGGVRRMVFRNSLGQFARGTGIRETSRMYSQRMGLNALGQATRTTATIIPPNWGAAARWIVGGGLSGATGYYLYKESLKK</sequence>
<name>K4IL30_PSYTT</name>
<dbReference type="STRING" id="313595.P700755_003136"/>
<evidence type="ECO:0000313" key="1">
    <source>
        <dbReference type="EMBL" id="AFU69801.1"/>
    </source>
</evidence>
<evidence type="ECO:0000313" key="2">
    <source>
        <dbReference type="Proteomes" id="UP000008514"/>
    </source>
</evidence>
<organism evidence="1 2">
    <name type="scientific">Psychroflexus torquis (strain ATCC 700755 / CIP 106069 / ACAM 623)</name>
    <dbReference type="NCBI Taxonomy" id="313595"/>
    <lineage>
        <taxon>Bacteria</taxon>
        <taxon>Pseudomonadati</taxon>
        <taxon>Bacteroidota</taxon>
        <taxon>Flavobacteriia</taxon>
        <taxon>Flavobacteriales</taxon>
        <taxon>Flavobacteriaceae</taxon>
        <taxon>Psychroflexus</taxon>
    </lineage>
</organism>
<dbReference type="HOGENOM" id="CLU_698043_0_0_10"/>
<dbReference type="RefSeq" id="WP_015025352.1">
    <property type="nucleotide sequence ID" value="NC_018721.1"/>
</dbReference>
<dbReference type="Gene3D" id="2.180.10.10">
    <property type="entry name" value="RHS repeat-associated core"/>
    <property type="match status" value="1"/>
</dbReference>
<dbReference type="eggNOG" id="COG3209">
    <property type="taxonomic scope" value="Bacteria"/>
</dbReference>
<dbReference type="KEGG" id="ptq:P700755_003136"/>
<accession>K4IL30</accession>